<sequence length="415" mass="45861">MWSRKRFDIDYSDLIYGLGAALTVENSRRHELQNELEDWWISDSTGEAVACLSVRSGWDLLLQGLQLPPGSEVAMSALTIPDMVSIVRHHGLVPVPIDLDPRTMAPDSASVDRAIGPRTRVIIIAHLFGGRVDLAPILAARDRVGAILVEDCAQAFTPGFRGHPEADVSCFSFGNIKFATALGGALLRLRDPQLADSLRQIQSTYPVQDSGNYASRLLKYLGLKTLSSRPGFTALIWGCRRLGMDYDRLLNQSVKGFPKDELIWRLRHQPCAPLLALLRHRLQGYSEKRLSEQTHRGQRLIQLLQEYCPEIQVPGVAASPHLHWVVPILAEDPSEAIATLANAGFDATQGHSMTVVDSPATHPEGEPRNTRELFQHLLYLPCYPAMDETALVSLAQALRPISSPSVSQFSRMSSP</sequence>
<gene>
    <name evidence="2" type="ORF">NG799_07395</name>
</gene>
<dbReference type="EMBL" id="JAMXFF010000008">
    <property type="protein sequence ID" value="MCT7966155.1"/>
    <property type="molecule type" value="Genomic_DNA"/>
</dbReference>
<keyword evidence="1" id="KW-0663">Pyridoxal phosphate</keyword>
<reference evidence="2 3" key="1">
    <citation type="journal article" date="2022" name="Front. Microbiol.">
        <title>High genomic differentiation and limited gene flow indicate recent cryptic speciation within the genus Laspinema (cyanobacteria).</title>
        <authorList>
            <person name="Stanojkovic A."/>
            <person name="Skoupy S."/>
            <person name="Skaloud P."/>
            <person name="Dvorak P."/>
        </authorList>
    </citation>
    <scope>NUCLEOTIDE SEQUENCE [LARGE SCALE GENOMIC DNA]</scope>
    <source>
        <strain evidence="2 3">D2a</strain>
    </source>
</reference>
<accession>A0ABT2MN24</accession>
<evidence type="ECO:0000313" key="3">
    <source>
        <dbReference type="Proteomes" id="UP001525890"/>
    </source>
</evidence>
<dbReference type="SUPFAM" id="SSF53383">
    <property type="entry name" value="PLP-dependent transferases"/>
    <property type="match status" value="1"/>
</dbReference>
<name>A0ABT2MN24_9CYAN</name>
<dbReference type="Gene3D" id="3.90.1150.10">
    <property type="entry name" value="Aspartate Aminotransferase, domain 1"/>
    <property type="match status" value="1"/>
</dbReference>
<dbReference type="Proteomes" id="UP001525890">
    <property type="component" value="Unassembled WGS sequence"/>
</dbReference>
<dbReference type="PANTHER" id="PTHR30244">
    <property type="entry name" value="TRANSAMINASE"/>
    <property type="match status" value="1"/>
</dbReference>
<proteinExistence type="inferred from homology"/>
<dbReference type="PANTHER" id="PTHR30244:SF34">
    <property type="entry name" value="DTDP-4-AMINO-4,6-DIDEOXYGALACTOSE TRANSAMINASE"/>
    <property type="match status" value="1"/>
</dbReference>
<comment type="similarity">
    <text evidence="1">Belongs to the DegT/DnrJ/EryC1 family.</text>
</comment>
<organism evidence="2 3">
    <name type="scientific">Laspinema palackyanum D2a</name>
    <dbReference type="NCBI Taxonomy" id="2953684"/>
    <lineage>
        <taxon>Bacteria</taxon>
        <taxon>Bacillati</taxon>
        <taxon>Cyanobacteriota</taxon>
        <taxon>Cyanophyceae</taxon>
        <taxon>Oscillatoriophycideae</taxon>
        <taxon>Oscillatoriales</taxon>
        <taxon>Laspinemataceae</taxon>
        <taxon>Laspinema</taxon>
        <taxon>Laspinema palackyanum</taxon>
    </lineage>
</organism>
<dbReference type="Gene3D" id="3.40.640.10">
    <property type="entry name" value="Type I PLP-dependent aspartate aminotransferase-like (Major domain)"/>
    <property type="match status" value="1"/>
</dbReference>
<keyword evidence="2" id="KW-0032">Aminotransferase</keyword>
<evidence type="ECO:0000256" key="1">
    <source>
        <dbReference type="RuleBase" id="RU004508"/>
    </source>
</evidence>
<keyword evidence="2" id="KW-0808">Transferase</keyword>
<dbReference type="Pfam" id="PF01041">
    <property type="entry name" value="DegT_DnrJ_EryC1"/>
    <property type="match status" value="1"/>
</dbReference>
<keyword evidence="3" id="KW-1185">Reference proteome</keyword>
<dbReference type="InterPro" id="IPR015421">
    <property type="entry name" value="PyrdxlP-dep_Trfase_major"/>
</dbReference>
<dbReference type="GO" id="GO:0008483">
    <property type="term" value="F:transaminase activity"/>
    <property type="evidence" value="ECO:0007669"/>
    <property type="project" value="UniProtKB-KW"/>
</dbReference>
<dbReference type="InterPro" id="IPR015424">
    <property type="entry name" value="PyrdxlP-dep_Trfase"/>
</dbReference>
<dbReference type="InterPro" id="IPR015422">
    <property type="entry name" value="PyrdxlP-dep_Trfase_small"/>
</dbReference>
<protein>
    <submittedName>
        <fullName evidence="2">DegT/DnrJ/EryC1/StrS family aminotransferase</fullName>
    </submittedName>
</protein>
<dbReference type="RefSeq" id="WP_368005805.1">
    <property type="nucleotide sequence ID" value="NZ_JAMXFF010000008.1"/>
</dbReference>
<comment type="caution">
    <text evidence="2">The sequence shown here is derived from an EMBL/GenBank/DDBJ whole genome shotgun (WGS) entry which is preliminary data.</text>
</comment>
<evidence type="ECO:0000313" key="2">
    <source>
        <dbReference type="EMBL" id="MCT7966155.1"/>
    </source>
</evidence>
<dbReference type="InterPro" id="IPR000653">
    <property type="entry name" value="DegT/StrS_aminotransferase"/>
</dbReference>